<feature type="domain" description="AP2/ERF" evidence="7">
    <location>
        <begin position="234"/>
        <end position="300"/>
    </location>
</feature>
<organism evidence="8 9">
    <name type="scientific">Lactuca saligna</name>
    <name type="common">Willowleaf lettuce</name>
    <dbReference type="NCBI Taxonomy" id="75948"/>
    <lineage>
        <taxon>Eukaryota</taxon>
        <taxon>Viridiplantae</taxon>
        <taxon>Streptophyta</taxon>
        <taxon>Embryophyta</taxon>
        <taxon>Tracheophyta</taxon>
        <taxon>Spermatophyta</taxon>
        <taxon>Magnoliopsida</taxon>
        <taxon>eudicotyledons</taxon>
        <taxon>Gunneridae</taxon>
        <taxon>Pentapetalae</taxon>
        <taxon>asterids</taxon>
        <taxon>campanulids</taxon>
        <taxon>Asterales</taxon>
        <taxon>Asteraceae</taxon>
        <taxon>Cichorioideae</taxon>
        <taxon>Cichorieae</taxon>
        <taxon>Lactucinae</taxon>
        <taxon>Lactuca</taxon>
    </lineage>
</organism>
<dbReference type="InterPro" id="IPR016177">
    <property type="entry name" value="DNA-bd_dom_sf"/>
</dbReference>
<keyword evidence="3" id="KW-0805">Transcription regulation</keyword>
<reference evidence="8" key="1">
    <citation type="submission" date="2023-04" db="EMBL/GenBank/DDBJ databases">
        <authorList>
            <person name="Vijverberg K."/>
            <person name="Xiong W."/>
            <person name="Schranz E."/>
        </authorList>
    </citation>
    <scope>NUCLEOTIDE SEQUENCE</scope>
</reference>
<dbReference type="GO" id="GO:0003700">
    <property type="term" value="F:DNA-binding transcription factor activity"/>
    <property type="evidence" value="ECO:0007669"/>
    <property type="project" value="InterPro"/>
</dbReference>
<dbReference type="FunFam" id="3.30.730.10:FF:000003">
    <property type="entry name" value="AP2-like ethylene-responsive transcription factor ANT"/>
    <property type="match status" value="1"/>
</dbReference>
<dbReference type="EMBL" id="OX465079">
    <property type="protein sequence ID" value="CAI9276177.1"/>
    <property type="molecule type" value="Genomic_DNA"/>
</dbReference>
<dbReference type="PANTHER" id="PTHR32467">
    <property type="entry name" value="AP2-LIKE ETHYLENE-RESPONSIVE TRANSCRIPTION FACTOR"/>
    <property type="match status" value="1"/>
</dbReference>
<evidence type="ECO:0000256" key="5">
    <source>
        <dbReference type="ARBA" id="ARBA00023163"/>
    </source>
</evidence>
<dbReference type="Pfam" id="PF00847">
    <property type="entry name" value="AP2"/>
    <property type="match status" value="2"/>
</dbReference>
<evidence type="ECO:0000256" key="3">
    <source>
        <dbReference type="ARBA" id="ARBA00023015"/>
    </source>
</evidence>
<dbReference type="SUPFAM" id="SSF54171">
    <property type="entry name" value="DNA-binding domain"/>
    <property type="match status" value="2"/>
</dbReference>
<dbReference type="GO" id="GO:0005634">
    <property type="term" value="C:nucleus"/>
    <property type="evidence" value="ECO:0007669"/>
    <property type="project" value="UniProtKB-SubCell"/>
</dbReference>
<protein>
    <recommendedName>
        <fullName evidence="7">AP2/ERF domain-containing protein</fullName>
    </recommendedName>
</protein>
<evidence type="ECO:0000313" key="9">
    <source>
        <dbReference type="Proteomes" id="UP001177003"/>
    </source>
</evidence>
<evidence type="ECO:0000256" key="4">
    <source>
        <dbReference type="ARBA" id="ARBA00023125"/>
    </source>
</evidence>
<keyword evidence="9" id="KW-1185">Reference proteome</keyword>
<keyword evidence="6" id="KW-0539">Nucleus</keyword>
<dbReference type="GO" id="GO:0003677">
    <property type="term" value="F:DNA binding"/>
    <property type="evidence" value="ECO:0007669"/>
    <property type="project" value="UniProtKB-KW"/>
</dbReference>
<dbReference type="InterPro" id="IPR036955">
    <property type="entry name" value="AP2/ERF_dom_sf"/>
</dbReference>
<proteinExistence type="predicted"/>
<evidence type="ECO:0000256" key="6">
    <source>
        <dbReference type="ARBA" id="ARBA00023242"/>
    </source>
</evidence>
<gene>
    <name evidence="8" type="ORF">LSALG_LOCUS16171</name>
</gene>
<dbReference type="AlphaFoldDB" id="A0AA36DZC6"/>
<keyword evidence="2" id="KW-0677">Repeat</keyword>
<sequence length="521" mass="57664">MARENNWLSFSLSPMEMFSSSTSQPQQYFFNDNFYGNGWSNNGKENNSHGEVKDGGDSPLFRSFMESHIHQQQAPKLEDFLGGEININTTTASAASHPLNSFRYSDVSQTETQDSSSLTNIYDSNSSVYFSDQQDLKAITTTAGFPSTFSTNSGSEVDDSATQMTEFAGQSIESGNELAYAQCPMNALSLAITSTGAATRQTPPDQQKAIVAVDSISQNSCKKITDTFGQRTSIYRGVTRHRWTGRYEAHLWDNSCRREGQARKGRQVYLGGYDKEDKAARAYDLAALKYWGPTATTNFPVASYATEVEEMKSSTKQEFIASLRRKSSGFSRGASIYRGVTRHHQQGRWQARIGRVAGNKDLYLGTFATEEEAAEAYDIAAIKFRGMNAVTNFEMKRYDVEAISNSSLPIGGSAKRLKISLEAEQKPSLIANHHQQPQYSSGGSISFGNIPPVSALPYGMQFDPNSNQSYHHHQNHNFFQHLHQNNGGVTPQTSGSMSVGNPMALLPPTPAEFFIWPHQSY</sequence>
<evidence type="ECO:0000256" key="1">
    <source>
        <dbReference type="ARBA" id="ARBA00004123"/>
    </source>
</evidence>
<keyword evidence="4" id="KW-0238">DNA-binding</keyword>
<dbReference type="CDD" id="cd00018">
    <property type="entry name" value="AP2"/>
    <property type="match status" value="2"/>
</dbReference>
<evidence type="ECO:0000256" key="2">
    <source>
        <dbReference type="ARBA" id="ARBA00022737"/>
    </source>
</evidence>
<dbReference type="Gene3D" id="3.30.730.10">
    <property type="entry name" value="AP2/ERF domain"/>
    <property type="match status" value="2"/>
</dbReference>
<dbReference type="PRINTS" id="PR00367">
    <property type="entry name" value="ETHRSPELEMNT"/>
</dbReference>
<feature type="domain" description="AP2/ERF" evidence="7">
    <location>
        <begin position="336"/>
        <end position="394"/>
    </location>
</feature>
<accession>A0AA36DZC6</accession>
<dbReference type="PANTHER" id="PTHR32467:SF101">
    <property type="entry name" value="AP2-LIKE ETHYLENE-RESPONSIVE TRANSCRIPTION FACTOR AIL6"/>
    <property type="match status" value="1"/>
</dbReference>
<name>A0AA36DZC6_LACSI</name>
<evidence type="ECO:0000259" key="7">
    <source>
        <dbReference type="PROSITE" id="PS51032"/>
    </source>
</evidence>
<dbReference type="FunFam" id="3.30.730.10:FF:000002">
    <property type="entry name" value="AP2-like ethylene-responsive transcription factor"/>
    <property type="match status" value="1"/>
</dbReference>
<dbReference type="InterPro" id="IPR001471">
    <property type="entry name" value="AP2/ERF_dom"/>
</dbReference>
<dbReference type="SMART" id="SM00380">
    <property type="entry name" value="AP2"/>
    <property type="match status" value="2"/>
</dbReference>
<evidence type="ECO:0000313" key="8">
    <source>
        <dbReference type="EMBL" id="CAI9276177.1"/>
    </source>
</evidence>
<dbReference type="Proteomes" id="UP001177003">
    <property type="component" value="Chromosome 3"/>
</dbReference>
<comment type="subcellular location">
    <subcellularLocation>
        <location evidence="1">Nucleus</location>
    </subcellularLocation>
</comment>
<keyword evidence="5" id="KW-0804">Transcription</keyword>
<dbReference type="PROSITE" id="PS51032">
    <property type="entry name" value="AP2_ERF"/>
    <property type="match status" value="2"/>
</dbReference>